<feature type="domain" description="SAM" evidence="1">
    <location>
        <begin position="205"/>
        <end position="271"/>
    </location>
</feature>
<dbReference type="Proteomes" id="UP000663829">
    <property type="component" value="Unassembled WGS sequence"/>
</dbReference>
<name>A0A815CXJ0_9BILA</name>
<reference evidence="2" key="1">
    <citation type="submission" date="2021-02" db="EMBL/GenBank/DDBJ databases">
        <authorList>
            <person name="Nowell W R."/>
        </authorList>
    </citation>
    <scope>NUCLEOTIDE SEQUENCE</scope>
</reference>
<dbReference type="Gene3D" id="1.10.150.50">
    <property type="entry name" value="Transcription Factor, Ets-1"/>
    <property type="match status" value="1"/>
</dbReference>
<dbReference type="SUPFAM" id="SSF81301">
    <property type="entry name" value="Nucleotidyltransferase"/>
    <property type="match status" value="1"/>
</dbReference>
<evidence type="ECO:0000259" key="1">
    <source>
        <dbReference type="PROSITE" id="PS50105"/>
    </source>
</evidence>
<dbReference type="Pfam" id="PF04229">
    <property type="entry name" value="GrpB"/>
    <property type="match status" value="1"/>
</dbReference>
<evidence type="ECO:0000313" key="2">
    <source>
        <dbReference type="EMBL" id="CAF1289474.1"/>
    </source>
</evidence>
<dbReference type="PROSITE" id="PS50105">
    <property type="entry name" value="SAM_DOMAIN"/>
    <property type="match status" value="1"/>
</dbReference>
<dbReference type="Gene3D" id="3.30.460.10">
    <property type="entry name" value="Beta Polymerase, domain 2"/>
    <property type="match status" value="1"/>
</dbReference>
<sequence length="272" mass="31899">MIDNLLNMGYKYKSTQFSNDDTLIKKGFIIHVFKCFYGKDIEESNFITLREYLRTHPDARDKYNEYKKRLIANTPHMTIKEYASRKDRFVNDLLEKAVEWYRQLKNYVHIGDFDEVKKQWSCCKALKDEKSTIDEGMISEAGGYIGCCQPGLQKDSYHPGRYYNTEYNFVRGWWTCCSQGRHSNGCVKLRLLANGDVLLRDYEKWSINSVCRWVKSLQDINKDYSDNFREQGVNGHLLLTLIDDAVLQDLGVSRVLHRKLFLKAIDELKDAP</sequence>
<dbReference type="InterPro" id="IPR043519">
    <property type="entry name" value="NT_sf"/>
</dbReference>
<accession>A0A815CXJ0</accession>
<dbReference type="Pfam" id="PF07647">
    <property type="entry name" value="SAM_2"/>
    <property type="match status" value="1"/>
</dbReference>
<protein>
    <recommendedName>
        <fullName evidence="1">SAM domain-containing protein</fullName>
    </recommendedName>
</protein>
<dbReference type="EMBL" id="CAJNOQ010011986">
    <property type="protein sequence ID" value="CAF1289474.1"/>
    <property type="molecule type" value="Genomic_DNA"/>
</dbReference>
<dbReference type="OrthoDB" id="202764at2759"/>
<comment type="caution">
    <text evidence="2">The sequence shown here is derived from an EMBL/GenBank/DDBJ whole genome shotgun (WGS) entry which is preliminary data.</text>
</comment>
<dbReference type="AlphaFoldDB" id="A0A815CXJ0"/>
<dbReference type="InterPro" id="IPR007344">
    <property type="entry name" value="GrpB/CoaE"/>
</dbReference>
<dbReference type="SUPFAM" id="SSF47769">
    <property type="entry name" value="SAM/Pointed domain"/>
    <property type="match status" value="1"/>
</dbReference>
<dbReference type="PANTHER" id="PTHR34822:SF1">
    <property type="entry name" value="GRPB FAMILY PROTEIN"/>
    <property type="match status" value="1"/>
</dbReference>
<dbReference type="Proteomes" id="UP000681722">
    <property type="component" value="Unassembled WGS sequence"/>
</dbReference>
<gene>
    <name evidence="2" type="ORF">GPM918_LOCUS27959</name>
    <name evidence="3" type="ORF">SRO942_LOCUS28391</name>
</gene>
<dbReference type="InterPro" id="IPR001660">
    <property type="entry name" value="SAM"/>
</dbReference>
<dbReference type="EMBL" id="CAJOBC010031989">
    <property type="protein sequence ID" value="CAF4094192.1"/>
    <property type="molecule type" value="Genomic_DNA"/>
</dbReference>
<dbReference type="InterPro" id="IPR013761">
    <property type="entry name" value="SAM/pointed_sf"/>
</dbReference>
<dbReference type="PANTHER" id="PTHR34822">
    <property type="entry name" value="GRPB DOMAIN PROTEIN (AFU_ORTHOLOGUE AFUA_1G01530)"/>
    <property type="match status" value="1"/>
</dbReference>
<organism evidence="2 4">
    <name type="scientific">Didymodactylos carnosus</name>
    <dbReference type="NCBI Taxonomy" id="1234261"/>
    <lineage>
        <taxon>Eukaryota</taxon>
        <taxon>Metazoa</taxon>
        <taxon>Spiralia</taxon>
        <taxon>Gnathifera</taxon>
        <taxon>Rotifera</taxon>
        <taxon>Eurotatoria</taxon>
        <taxon>Bdelloidea</taxon>
        <taxon>Philodinida</taxon>
        <taxon>Philodinidae</taxon>
        <taxon>Didymodactylos</taxon>
    </lineage>
</organism>
<dbReference type="SMART" id="SM00454">
    <property type="entry name" value="SAM"/>
    <property type="match status" value="1"/>
</dbReference>
<keyword evidence="4" id="KW-1185">Reference proteome</keyword>
<evidence type="ECO:0000313" key="3">
    <source>
        <dbReference type="EMBL" id="CAF4094192.1"/>
    </source>
</evidence>
<proteinExistence type="predicted"/>
<evidence type="ECO:0000313" key="4">
    <source>
        <dbReference type="Proteomes" id="UP000663829"/>
    </source>
</evidence>